<dbReference type="Proteomes" id="UP000006063">
    <property type="component" value="Chromosome"/>
</dbReference>
<evidence type="ECO:0000259" key="1">
    <source>
        <dbReference type="Pfam" id="PF05901"/>
    </source>
</evidence>
<dbReference type="KEGG" id="psc:A458_04505"/>
<feature type="domain" description="Excalibur calcium-binding" evidence="1">
    <location>
        <begin position="50"/>
        <end position="84"/>
    </location>
</feature>
<evidence type="ECO:0000313" key="2">
    <source>
        <dbReference type="EMBL" id="AFM32153.1"/>
    </source>
</evidence>
<organism evidence="2 3">
    <name type="scientific">Stutzerimonas stutzeri CCUG 29243</name>
    <dbReference type="NCBI Taxonomy" id="1196835"/>
    <lineage>
        <taxon>Bacteria</taxon>
        <taxon>Pseudomonadati</taxon>
        <taxon>Pseudomonadota</taxon>
        <taxon>Gammaproteobacteria</taxon>
        <taxon>Pseudomonadales</taxon>
        <taxon>Pseudomonadaceae</taxon>
        <taxon>Stutzerimonas</taxon>
    </lineage>
</organism>
<reference evidence="2 3" key="1">
    <citation type="journal article" date="2012" name="J. Bacteriol.">
        <title>Complete Genome Sequence of the Naphthalene-Degrading Bacterium Pseudomonas stutzeri AN10 (CCUG 29243).</title>
        <authorList>
            <person name="Brunet-Galmes I."/>
            <person name="Busquets A."/>
            <person name="Pena A."/>
            <person name="Gomila M."/>
            <person name="Nogales B."/>
            <person name="Garcia-Valdes E."/>
            <person name="Lalucat J."/>
            <person name="Bennasar A."/>
            <person name="Bosch R."/>
        </authorList>
    </citation>
    <scope>NUCLEOTIDE SEQUENCE [LARGE SCALE GENOMIC DNA]</scope>
    <source>
        <strain evidence="2 3">CCUG 29243</strain>
    </source>
</reference>
<protein>
    <submittedName>
        <fullName evidence="2">Excalibur domain-containing protein</fullName>
    </submittedName>
</protein>
<dbReference type="AlphaFoldDB" id="I4CPZ6"/>
<dbReference type="InterPro" id="IPR008613">
    <property type="entry name" value="Excalibur_Ca-bd_domain"/>
</dbReference>
<name>I4CPZ6_STUST</name>
<evidence type="ECO:0000313" key="3">
    <source>
        <dbReference type="Proteomes" id="UP000006063"/>
    </source>
</evidence>
<proteinExistence type="predicted"/>
<dbReference type="HOGENOM" id="CLU_098919_2_0_6"/>
<sequence length="89" mass="9582">MIGAAIWHFYLKPDAAQTAASTAYPTSTASSNAPAGFSKPAARAYSCDGRTHCSQMRSCEEATFFLRNCPGTTMDGDMDGVPCEQQYCR</sequence>
<dbReference type="eggNOG" id="COG1278">
    <property type="taxonomic scope" value="Bacteria"/>
</dbReference>
<dbReference type="EMBL" id="CP003677">
    <property type="protein sequence ID" value="AFM32153.1"/>
    <property type="molecule type" value="Genomic_DNA"/>
</dbReference>
<gene>
    <name evidence="2" type="ORF">A458_04505</name>
</gene>
<dbReference type="Pfam" id="PF05901">
    <property type="entry name" value="Excalibur"/>
    <property type="match status" value="1"/>
</dbReference>
<accession>I4CPZ6</accession>